<proteinExistence type="predicted"/>
<gene>
    <name evidence="1" type="ORF">LCGC14_2690120</name>
</gene>
<comment type="caution">
    <text evidence="1">The sequence shown here is derived from an EMBL/GenBank/DDBJ whole genome shotgun (WGS) entry which is preliminary data.</text>
</comment>
<dbReference type="AlphaFoldDB" id="A0A0F8ZIT1"/>
<protein>
    <recommendedName>
        <fullName evidence="2">Uracil-DNA glycosylase-like domain-containing protein</fullName>
    </recommendedName>
</protein>
<evidence type="ECO:0008006" key="2">
    <source>
        <dbReference type="Google" id="ProtNLM"/>
    </source>
</evidence>
<feature type="non-terminal residue" evidence="1">
    <location>
        <position position="1"/>
    </location>
</feature>
<evidence type="ECO:0000313" key="1">
    <source>
        <dbReference type="EMBL" id="KKK93713.1"/>
    </source>
</evidence>
<dbReference type="InterPro" id="IPR036895">
    <property type="entry name" value="Uracil-DNA_glycosylase-like_sf"/>
</dbReference>
<accession>A0A0F8ZIT1</accession>
<name>A0A0F8ZIT1_9ZZZZ</name>
<reference evidence="1" key="1">
    <citation type="journal article" date="2015" name="Nature">
        <title>Complex archaea that bridge the gap between prokaryotes and eukaryotes.</title>
        <authorList>
            <person name="Spang A."/>
            <person name="Saw J.H."/>
            <person name="Jorgensen S.L."/>
            <person name="Zaremba-Niedzwiedzka K."/>
            <person name="Martijn J."/>
            <person name="Lind A.E."/>
            <person name="van Eijk R."/>
            <person name="Schleper C."/>
            <person name="Guy L."/>
            <person name="Ettema T.J."/>
        </authorList>
    </citation>
    <scope>NUCLEOTIDE SEQUENCE</scope>
</reference>
<dbReference type="EMBL" id="LAZR01047658">
    <property type="protein sequence ID" value="KKK93713.1"/>
    <property type="molecule type" value="Genomic_DNA"/>
</dbReference>
<organism evidence="1">
    <name type="scientific">marine sediment metagenome</name>
    <dbReference type="NCBI Taxonomy" id="412755"/>
    <lineage>
        <taxon>unclassified sequences</taxon>
        <taxon>metagenomes</taxon>
        <taxon>ecological metagenomes</taxon>
    </lineage>
</organism>
<dbReference type="SUPFAM" id="SSF52141">
    <property type="entry name" value="Uracil-DNA glycosylase-like"/>
    <property type="match status" value="1"/>
</dbReference>
<sequence length="161" mass="18083">LVPRMFYDYERESAYELLCRLPTEDGLPFRHEGIGSPNPEVVFVGDRHGGCDGPCGDPLVFRSPCGDYLRQALDYTGMDLSEYHVLNGWVRGRAVEVYPHPGLVTFKPRVFVAMGEEAGRALSELGVEYQQVPHPQYMKRFHARDVEAYGAMLKKAATGQC</sequence>